<accession>A0AAE1KDI5</accession>
<gene>
    <name evidence="1" type="ORF">Pcinc_024079</name>
</gene>
<reference evidence="1" key="1">
    <citation type="submission" date="2023-10" db="EMBL/GenBank/DDBJ databases">
        <title>Genome assemblies of two species of porcelain crab, Petrolisthes cinctipes and Petrolisthes manimaculis (Anomura: Porcellanidae).</title>
        <authorList>
            <person name="Angst P."/>
        </authorList>
    </citation>
    <scope>NUCLEOTIDE SEQUENCE</scope>
    <source>
        <strain evidence="1">PB745_01</strain>
        <tissue evidence="1">Gill</tissue>
    </source>
</reference>
<evidence type="ECO:0000313" key="2">
    <source>
        <dbReference type="Proteomes" id="UP001286313"/>
    </source>
</evidence>
<name>A0AAE1KDI5_PETCI</name>
<dbReference type="AlphaFoldDB" id="A0AAE1KDI5"/>
<dbReference type="EMBL" id="JAWQEG010002620">
    <property type="protein sequence ID" value="KAK3870714.1"/>
    <property type="molecule type" value="Genomic_DNA"/>
</dbReference>
<sequence length="217" mass="23053">MGVAEDECVGEWVCWRIGVLRDGCVGLVCQQMGVLEDGCVGGWGKGVKDLVGEEDVFVARVWREKSVVKEGCGRGGGGVAGVEVCGRGGGSVAEEEGVWQRRRECGRGGGSVAEEEGVWQRRRGCGRGGALHLRPTRSMFFICLFLLRTQHLSPLIPVPSCYLPAPAIDILPLAYPAPVTSQPCTPPVNLPAPVTSHPCTPPVNPLPLLPLIPVPLL</sequence>
<keyword evidence="2" id="KW-1185">Reference proteome</keyword>
<protein>
    <submittedName>
        <fullName evidence="1">Uncharacterized protein</fullName>
    </submittedName>
</protein>
<proteinExistence type="predicted"/>
<evidence type="ECO:0000313" key="1">
    <source>
        <dbReference type="EMBL" id="KAK3870714.1"/>
    </source>
</evidence>
<organism evidence="1 2">
    <name type="scientific">Petrolisthes cinctipes</name>
    <name type="common">Flat porcelain crab</name>
    <dbReference type="NCBI Taxonomy" id="88211"/>
    <lineage>
        <taxon>Eukaryota</taxon>
        <taxon>Metazoa</taxon>
        <taxon>Ecdysozoa</taxon>
        <taxon>Arthropoda</taxon>
        <taxon>Crustacea</taxon>
        <taxon>Multicrustacea</taxon>
        <taxon>Malacostraca</taxon>
        <taxon>Eumalacostraca</taxon>
        <taxon>Eucarida</taxon>
        <taxon>Decapoda</taxon>
        <taxon>Pleocyemata</taxon>
        <taxon>Anomura</taxon>
        <taxon>Galatheoidea</taxon>
        <taxon>Porcellanidae</taxon>
        <taxon>Petrolisthes</taxon>
    </lineage>
</organism>
<dbReference type="Proteomes" id="UP001286313">
    <property type="component" value="Unassembled WGS sequence"/>
</dbReference>
<comment type="caution">
    <text evidence="1">The sequence shown here is derived from an EMBL/GenBank/DDBJ whole genome shotgun (WGS) entry which is preliminary data.</text>
</comment>